<dbReference type="GO" id="GO:0003697">
    <property type="term" value="F:single-stranded DNA binding"/>
    <property type="evidence" value="ECO:0007669"/>
    <property type="project" value="InterPro"/>
</dbReference>
<dbReference type="CDD" id="cd04496">
    <property type="entry name" value="SSB_OBF"/>
    <property type="match status" value="1"/>
</dbReference>
<dbReference type="InterPro" id="IPR000424">
    <property type="entry name" value="Primosome_PriB/ssb"/>
</dbReference>
<sequence>MTNNYVLLNGKLSRDIEVSKNDKGNSFVKFCLICTRDGINSYSDYINCIAFGEIANAICRKGEKDTAYHIEGNIRTNSYEKNGKKNYSTNVVVESFRLLDA</sequence>
<dbReference type="SUPFAM" id="SSF50249">
    <property type="entry name" value="Nucleic acid-binding proteins"/>
    <property type="match status" value="1"/>
</dbReference>
<name>A0A395W5W6_9FIRM</name>
<proteinExistence type="predicted"/>
<organism evidence="2 3">
    <name type="scientific">Holdemanella biformis</name>
    <dbReference type="NCBI Taxonomy" id="1735"/>
    <lineage>
        <taxon>Bacteria</taxon>
        <taxon>Bacillati</taxon>
        <taxon>Bacillota</taxon>
        <taxon>Erysipelotrichia</taxon>
        <taxon>Erysipelotrichales</taxon>
        <taxon>Erysipelotrichaceae</taxon>
        <taxon>Holdemanella</taxon>
    </lineage>
</organism>
<reference evidence="2 3" key="1">
    <citation type="submission" date="2018-08" db="EMBL/GenBank/DDBJ databases">
        <title>A genome reference for cultivated species of the human gut microbiota.</title>
        <authorList>
            <person name="Zou Y."/>
            <person name="Xue W."/>
            <person name="Luo G."/>
        </authorList>
    </citation>
    <scope>NUCLEOTIDE SEQUENCE [LARGE SCALE GENOMIC DNA]</scope>
    <source>
        <strain evidence="2 3">AF15-20</strain>
    </source>
</reference>
<evidence type="ECO:0000313" key="2">
    <source>
        <dbReference type="EMBL" id="RGU90787.1"/>
    </source>
</evidence>
<dbReference type="Gene3D" id="2.40.50.140">
    <property type="entry name" value="Nucleic acid-binding proteins"/>
    <property type="match status" value="1"/>
</dbReference>
<dbReference type="InterPro" id="IPR012340">
    <property type="entry name" value="NA-bd_OB-fold"/>
</dbReference>
<dbReference type="AlphaFoldDB" id="A0A395W5W6"/>
<dbReference type="GO" id="GO:0006260">
    <property type="term" value="P:DNA replication"/>
    <property type="evidence" value="ECO:0007669"/>
    <property type="project" value="InterPro"/>
</dbReference>
<dbReference type="Proteomes" id="UP000265489">
    <property type="component" value="Unassembled WGS sequence"/>
</dbReference>
<dbReference type="PROSITE" id="PS50935">
    <property type="entry name" value="SSB"/>
    <property type="match status" value="1"/>
</dbReference>
<accession>A0A395W5W6</accession>
<evidence type="ECO:0000256" key="1">
    <source>
        <dbReference type="ARBA" id="ARBA00023125"/>
    </source>
</evidence>
<keyword evidence="1 2" id="KW-0238">DNA-binding</keyword>
<dbReference type="GeneID" id="93158295"/>
<dbReference type="InterPro" id="IPR011344">
    <property type="entry name" value="ssDNA-bd"/>
</dbReference>
<evidence type="ECO:0000313" key="3">
    <source>
        <dbReference type="Proteomes" id="UP000265489"/>
    </source>
</evidence>
<dbReference type="PIRSF" id="PIRSF002070">
    <property type="entry name" value="SSB"/>
    <property type="match status" value="1"/>
</dbReference>
<dbReference type="EMBL" id="QRYQ01000015">
    <property type="protein sequence ID" value="RGU90787.1"/>
    <property type="molecule type" value="Genomic_DNA"/>
</dbReference>
<protein>
    <submittedName>
        <fullName evidence="2">Single-stranded DNA-binding protein</fullName>
    </submittedName>
</protein>
<dbReference type="Pfam" id="PF00436">
    <property type="entry name" value="SSB"/>
    <property type="match status" value="1"/>
</dbReference>
<dbReference type="RefSeq" id="WP_118325444.1">
    <property type="nucleotide sequence ID" value="NZ_CATXNH010000003.1"/>
</dbReference>
<gene>
    <name evidence="2" type="ORF">DWW32_08300</name>
</gene>
<comment type="caution">
    <text evidence="2">The sequence shown here is derived from an EMBL/GenBank/DDBJ whole genome shotgun (WGS) entry which is preliminary data.</text>
</comment>